<dbReference type="RefSeq" id="WP_209590223.1">
    <property type="nucleotide sequence ID" value="NZ_JAGGMV010000001.1"/>
</dbReference>
<dbReference type="PANTHER" id="PTHR12110:SF21">
    <property type="entry name" value="XYLOSE ISOMERASE-LIKE TIM BARREL DOMAIN-CONTAINING PROTEIN"/>
    <property type="match status" value="1"/>
</dbReference>
<gene>
    <name evidence="2" type="ORF">J3E07_000252</name>
</gene>
<dbReference type="EMBL" id="JAGGMV010000001">
    <property type="protein sequence ID" value="MBP2200854.1"/>
    <property type="molecule type" value="Genomic_DNA"/>
</dbReference>
<proteinExistence type="predicted"/>
<dbReference type="InterPro" id="IPR050312">
    <property type="entry name" value="IolE/XylAMocC-like"/>
</dbReference>
<dbReference type="InterPro" id="IPR036237">
    <property type="entry name" value="Xyl_isomerase-like_sf"/>
</dbReference>
<evidence type="ECO:0000313" key="3">
    <source>
        <dbReference type="Proteomes" id="UP000740329"/>
    </source>
</evidence>
<reference evidence="2" key="1">
    <citation type="submission" date="2021-03" db="EMBL/GenBank/DDBJ databases">
        <title>Genomic Encyclopedia of Type Strains, Phase IV (KMG-V): Genome sequencing to study the core and pangenomes of soil and plant-associated prokaryotes.</title>
        <authorList>
            <person name="Whitman W."/>
        </authorList>
    </citation>
    <scope>NUCLEOTIDE SEQUENCE</scope>
    <source>
        <strain evidence="2">C4</strain>
    </source>
</reference>
<keyword evidence="2" id="KW-0413">Isomerase</keyword>
<dbReference type="Proteomes" id="UP000740329">
    <property type="component" value="Unassembled WGS sequence"/>
</dbReference>
<dbReference type="SUPFAM" id="SSF51658">
    <property type="entry name" value="Xylose isomerase-like"/>
    <property type="match status" value="1"/>
</dbReference>
<dbReference type="InterPro" id="IPR013022">
    <property type="entry name" value="Xyl_isomerase-like_TIM-brl"/>
</dbReference>
<dbReference type="Pfam" id="PF01261">
    <property type="entry name" value="AP_endonuc_2"/>
    <property type="match status" value="1"/>
</dbReference>
<feature type="domain" description="Xylose isomerase-like TIM barrel" evidence="1">
    <location>
        <begin position="36"/>
        <end position="281"/>
    </location>
</feature>
<dbReference type="GO" id="GO:0016853">
    <property type="term" value="F:isomerase activity"/>
    <property type="evidence" value="ECO:0007669"/>
    <property type="project" value="UniProtKB-KW"/>
</dbReference>
<protein>
    <submittedName>
        <fullName evidence="2">Sugar phosphate isomerase/epimerase</fullName>
    </submittedName>
</protein>
<comment type="caution">
    <text evidence="2">The sequence shown here is derived from an EMBL/GenBank/DDBJ whole genome shotgun (WGS) entry which is preliminary data.</text>
</comment>
<evidence type="ECO:0000259" key="1">
    <source>
        <dbReference type="Pfam" id="PF01261"/>
    </source>
</evidence>
<name>A0A8J7RMB7_METVO</name>
<dbReference type="PANTHER" id="PTHR12110">
    <property type="entry name" value="HYDROXYPYRUVATE ISOMERASE"/>
    <property type="match status" value="1"/>
</dbReference>
<accession>A0A8J7RMB7</accession>
<dbReference type="Gene3D" id="3.20.20.150">
    <property type="entry name" value="Divalent-metal-dependent TIM barrel enzymes"/>
    <property type="match status" value="1"/>
</dbReference>
<dbReference type="AlphaFoldDB" id="A0A8J7RMB7"/>
<organism evidence="2 3">
    <name type="scientific">Methanococcus voltae</name>
    <dbReference type="NCBI Taxonomy" id="2188"/>
    <lineage>
        <taxon>Archaea</taxon>
        <taxon>Methanobacteriati</taxon>
        <taxon>Methanobacteriota</taxon>
        <taxon>Methanomada group</taxon>
        <taxon>Methanococci</taxon>
        <taxon>Methanococcales</taxon>
        <taxon>Methanococcaceae</taxon>
        <taxon>Methanococcus</taxon>
    </lineage>
</organism>
<sequence length="292" mass="32661">MENNTNESKSCSMVKYAKCGISSLVYIHDNVVSSLEKISQHKFDSWEIVFEGTHAEAECEMDNILNLKHSEMKCQKTLETVVHAPFTDLNPASLNSKVSKVTLDSIIESIDFASKTNSKVVTVHPGYIPYLWKDYKERVVESNRNLIKKLVEVAETYDVTIGLENMPNFFGVLGTTPEELAELTKGIDSNNLGITFDIGHANTCKELSTLNTEDYVAELNNIGKGIVHAHIHDNDGTDDSHLKLKAGNINLEAVFTNLRDINYNGIYSLECRSMEDAIESRDILSKILKDIN</sequence>
<evidence type="ECO:0000313" key="2">
    <source>
        <dbReference type="EMBL" id="MBP2200854.1"/>
    </source>
</evidence>